<evidence type="ECO:0000259" key="2">
    <source>
        <dbReference type="Pfam" id="PF03108"/>
    </source>
</evidence>
<dbReference type="Pfam" id="PF26130">
    <property type="entry name" value="PB1-like"/>
    <property type="match status" value="1"/>
</dbReference>
<feature type="region of interest" description="Disordered" evidence="1">
    <location>
        <begin position="891"/>
        <end position="957"/>
    </location>
</feature>
<organism evidence="5 6">
    <name type="scientific">Vigna mungo</name>
    <name type="common">Black gram</name>
    <name type="synonym">Phaseolus mungo</name>
    <dbReference type="NCBI Taxonomy" id="3915"/>
    <lineage>
        <taxon>Eukaryota</taxon>
        <taxon>Viridiplantae</taxon>
        <taxon>Streptophyta</taxon>
        <taxon>Embryophyta</taxon>
        <taxon>Tracheophyta</taxon>
        <taxon>Spermatophyta</taxon>
        <taxon>Magnoliopsida</taxon>
        <taxon>eudicotyledons</taxon>
        <taxon>Gunneridae</taxon>
        <taxon>Pentapetalae</taxon>
        <taxon>rosids</taxon>
        <taxon>fabids</taxon>
        <taxon>Fabales</taxon>
        <taxon>Fabaceae</taxon>
        <taxon>Papilionoideae</taxon>
        <taxon>50 kb inversion clade</taxon>
        <taxon>NPAAA clade</taxon>
        <taxon>indigoferoid/millettioid clade</taxon>
        <taxon>Phaseoleae</taxon>
        <taxon>Vigna</taxon>
    </lineage>
</organism>
<feature type="compositionally biased region" description="Polar residues" evidence="1">
    <location>
        <begin position="936"/>
        <end position="947"/>
    </location>
</feature>
<dbReference type="PANTHER" id="PTHR31973">
    <property type="entry name" value="POLYPROTEIN, PUTATIVE-RELATED"/>
    <property type="match status" value="1"/>
</dbReference>
<gene>
    <name evidence="5" type="ORF">V8G54_015846</name>
</gene>
<evidence type="ECO:0008006" key="7">
    <source>
        <dbReference type="Google" id="ProtNLM"/>
    </source>
</evidence>
<dbReference type="EMBL" id="CP144696">
    <property type="protein sequence ID" value="WVZ11316.1"/>
    <property type="molecule type" value="Genomic_DNA"/>
</dbReference>
<dbReference type="Pfam" id="PF10551">
    <property type="entry name" value="MULE"/>
    <property type="match status" value="1"/>
</dbReference>
<name>A0AAQ3NM14_VIGMU</name>
<protein>
    <recommendedName>
        <fullName evidence="7">MULE transposase domain-containing protein</fullName>
    </recommendedName>
</protein>
<evidence type="ECO:0000259" key="3">
    <source>
        <dbReference type="Pfam" id="PF10551"/>
    </source>
</evidence>
<dbReference type="PANTHER" id="PTHR31973:SF187">
    <property type="entry name" value="MUTATOR TRANSPOSASE MUDRA PROTEIN"/>
    <property type="match status" value="1"/>
</dbReference>
<feature type="domain" description="Transposase MuDR plant" evidence="2">
    <location>
        <begin position="333"/>
        <end position="395"/>
    </location>
</feature>
<accession>A0AAQ3NM14</accession>
<dbReference type="InterPro" id="IPR058594">
    <property type="entry name" value="PB1-like_dom_pln"/>
</dbReference>
<dbReference type="Pfam" id="PF03108">
    <property type="entry name" value="DBD_Tnp_Mut"/>
    <property type="match status" value="1"/>
</dbReference>
<dbReference type="AlphaFoldDB" id="A0AAQ3NM14"/>
<feature type="compositionally biased region" description="Basic and acidic residues" evidence="1">
    <location>
        <begin position="948"/>
        <end position="957"/>
    </location>
</feature>
<evidence type="ECO:0000259" key="4">
    <source>
        <dbReference type="Pfam" id="PF26130"/>
    </source>
</evidence>
<reference evidence="5 6" key="1">
    <citation type="journal article" date="2023" name="Life. Sci Alliance">
        <title>Evolutionary insights into 3D genome organization and epigenetic landscape of Vigna mungo.</title>
        <authorList>
            <person name="Junaid A."/>
            <person name="Singh B."/>
            <person name="Bhatia S."/>
        </authorList>
    </citation>
    <scope>NUCLEOTIDE SEQUENCE [LARGE SCALE GENOMIC DNA]</scope>
    <source>
        <strain evidence="5">Urdbean</strain>
    </source>
</reference>
<proteinExistence type="predicted"/>
<evidence type="ECO:0000256" key="1">
    <source>
        <dbReference type="SAM" id="MobiDB-lite"/>
    </source>
</evidence>
<sequence>MENCGVEVVFHHGGKFLNDGSFGYRGGDTSTLMIDIDRWSYFEMLAILKEMGYTNVKELWYSLGGRVLEDMMELLTDDKGAMHVVNIALLNGKAHVFVVHKVSEPDYLLQLEYNVGEGSEDGNVGQGEGKVIEEGEGNVIEEDEDAEVGEYGHGTEVAECGDDVEHVVVEGDVQAVVASGEGDVQDDVCGAQEDVHDEVGGAEEDVHDDVGGTEDRVHDDVGGGQQNVQEEVEVSSLIGSDEEAYVSEDDLVDVDVHADEELQNQDREGSLFVEMGTGSGSTSKFHKQARGLSDTEWESDSCGTIYASDESDEETPRDGHYAIFLEPVNMKEYKWQLGTYFPDKIDFIDAIRTYGIHNGRKLKIFKSNKRRICAKCCGSQGKCPWYAYCAYRSSQSTWQLRKIIDRHTCSREFNIGLVTSKWLSGKLEKSMKANPDINLKNLHTKFCQKWNIGVSRSTTTKAKAMATANIEGCFKQQYERLYDYAHEILRSNPGSTVQVKVDRDGDNVIFNRIYVCLKACKDSFVSCWPIIHLDGCFLKGKYGGELLTAVARDGNDQMCPLAYVVVEVENKESWTWFLELLIDDVGGGASCSRCTFVSDQQKGLKLALQQLLPGVDQRFCVRHIYANFRKKYPGINLRQLLWKAATTTHPQAWESIMRQMKDVNEDAFTHLISIPPRSRFLGRPACDTLVNNICEGFNSVILEAREKPIITMLEEIRSYLMKRWASNREKITKFDGPICPKINKRLQKELDKTQYWIPNWSGLQVFEIRHTSNLAEKVVVDEVDCLRDPLLSCTTTMRFLNTTPEDYLPNWFRTSTYEETYIPIIFPLNGPQLWERTQYPDILPPPNRVLPGRPRKKRRLESWEQKRDDTQLGQARIPKRCSICRQVGHRRPNCPQASQQQHPAPTPDPTEPSAQQDPTQATQATEQPTAYPTQASQATEQPTQASHITEDHTTRAL</sequence>
<feature type="domain" description="PB1-like" evidence="4">
    <location>
        <begin position="6"/>
        <end position="100"/>
    </location>
</feature>
<evidence type="ECO:0000313" key="5">
    <source>
        <dbReference type="EMBL" id="WVZ11316.1"/>
    </source>
</evidence>
<feature type="compositionally biased region" description="Basic and acidic residues" evidence="1">
    <location>
        <begin position="208"/>
        <end position="221"/>
    </location>
</feature>
<feature type="domain" description="MULE transposase" evidence="3">
    <location>
        <begin position="530"/>
        <end position="627"/>
    </location>
</feature>
<dbReference type="InterPro" id="IPR018289">
    <property type="entry name" value="MULE_transposase_dom"/>
</dbReference>
<keyword evidence="6" id="KW-1185">Reference proteome</keyword>
<feature type="region of interest" description="Disordered" evidence="1">
    <location>
        <begin position="200"/>
        <end position="228"/>
    </location>
</feature>
<feature type="compositionally biased region" description="Low complexity" evidence="1">
    <location>
        <begin position="914"/>
        <end position="935"/>
    </location>
</feature>
<dbReference type="Proteomes" id="UP001374535">
    <property type="component" value="Chromosome 5"/>
</dbReference>
<feature type="compositionally biased region" description="Basic and acidic residues" evidence="1">
    <location>
        <begin position="860"/>
        <end position="870"/>
    </location>
</feature>
<evidence type="ECO:0000313" key="6">
    <source>
        <dbReference type="Proteomes" id="UP001374535"/>
    </source>
</evidence>
<feature type="region of interest" description="Disordered" evidence="1">
    <location>
        <begin position="838"/>
        <end position="874"/>
    </location>
</feature>
<dbReference type="InterPro" id="IPR004332">
    <property type="entry name" value="Transposase_MuDR"/>
</dbReference>